<comment type="domain">
    <text evidence="8">The C-terminus contains a calmodulin-binding domain, which binds calmodulin in a calcium-dependent fashion.</text>
</comment>
<feature type="transmembrane region" description="Helical" evidence="10">
    <location>
        <begin position="400"/>
        <end position="425"/>
    </location>
</feature>
<keyword evidence="7 8" id="KW-0568">Pathogenesis-related protein</keyword>
<dbReference type="GO" id="GO:0005516">
    <property type="term" value="F:calmodulin binding"/>
    <property type="evidence" value="ECO:0007669"/>
    <property type="project" value="UniProtKB-KW"/>
</dbReference>
<organism evidence="11 12">
    <name type="scientific">Linum tenue</name>
    <dbReference type="NCBI Taxonomy" id="586396"/>
    <lineage>
        <taxon>Eukaryota</taxon>
        <taxon>Viridiplantae</taxon>
        <taxon>Streptophyta</taxon>
        <taxon>Embryophyta</taxon>
        <taxon>Tracheophyta</taxon>
        <taxon>Spermatophyta</taxon>
        <taxon>Magnoliopsida</taxon>
        <taxon>eudicotyledons</taxon>
        <taxon>Gunneridae</taxon>
        <taxon>Pentapetalae</taxon>
        <taxon>rosids</taxon>
        <taxon>fabids</taxon>
        <taxon>Malpighiales</taxon>
        <taxon>Linaceae</taxon>
        <taxon>Linum</taxon>
    </lineage>
</organism>
<keyword evidence="5 8" id="KW-1133">Transmembrane helix</keyword>
<dbReference type="AlphaFoldDB" id="A0AAV0I5F6"/>
<proteinExistence type="inferred from homology"/>
<comment type="subcellular location">
    <subcellularLocation>
        <location evidence="1 8">Membrane</location>
        <topology evidence="1 8">Multi-pass membrane protein</topology>
    </subcellularLocation>
</comment>
<evidence type="ECO:0000256" key="7">
    <source>
        <dbReference type="ARBA" id="ARBA00023265"/>
    </source>
</evidence>
<evidence type="ECO:0000256" key="2">
    <source>
        <dbReference type="ARBA" id="ARBA00006574"/>
    </source>
</evidence>
<keyword evidence="3 8" id="KW-0812">Transmembrane</keyword>
<comment type="caution">
    <text evidence="11">The sequence shown here is derived from an EMBL/GenBank/DDBJ whole genome shotgun (WGS) entry which is preliminary data.</text>
</comment>
<dbReference type="GO" id="GO:0016020">
    <property type="term" value="C:membrane"/>
    <property type="evidence" value="ECO:0007669"/>
    <property type="project" value="UniProtKB-SubCell"/>
</dbReference>
<evidence type="ECO:0000256" key="5">
    <source>
        <dbReference type="ARBA" id="ARBA00022989"/>
    </source>
</evidence>
<feature type="compositionally biased region" description="Basic and acidic residues" evidence="9">
    <location>
        <begin position="616"/>
        <end position="629"/>
    </location>
</feature>
<name>A0AAV0I5F6_9ROSI</name>
<keyword evidence="12" id="KW-1185">Reference proteome</keyword>
<evidence type="ECO:0000256" key="8">
    <source>
        <dbReference type="RuleBase" id="RU280816"/>
    </source>
</evidence>
<feature type="transmembrane region" description="Helical" evidence="10">
    <location>
        <begin position="278"/>
        <end position="299"/>
    </location>
</feature>
<sequence>MAESGEMGLALTPTWAVATVVTVMVAFGFCSQGLLKLSGQFLHKTKRKALLSALYKIKDELMLFGLISLLMGHWLSLVAKICVKSSYLNSRFYFCDPNRSASTFQPTVASVSHYYFNNTVARDEMDSSYNKGNCPPGHESFASHDSLEQLHRLMFVLPVTHVSYSFAAIALGMIKIYSWRSWENRAKTLALQSFDDSFEASSHKRKMGRISTFILHHASHPWSEHKALVWLLCFSRQFWTSITNADYMALRLGFITTHQLPLVYDFHNYMLRNMEEEFSEIVGISLPLWLYAIFCIFLDFHGTEIYFWLSFLPVILVLLIGTKLHRIVVALAVEIRDACQSSGHHKFNLRDELFWFGKPRLLLRLIQLVSFQNAFEMATFLWSLWEVRGTSCFMSSKSFVIIRLVAGVVSQIWCSFITFPLYIIVTQMGGRFKRTVVSENVWRSLHGWQRRVKARRSPFSQFESETATVKTSSSRGSSGRRPQKKSFGSSKRTEKGNSKRHGGGGSRRLEEHQLALAEASLWHNQMDDALSSPAQTNASGASPDNAHDEIVELRVVVGSHSQRPSGRQSEDNFYSYESGDDHDFYYDDDDDPQLENHGYETDVTVPSYGSYSDYDVEGHDEDHHHHPPY</sequence>
<evidence type="ECO:0000313" key="11">
    <source>
        <dbReference type="EMBL" id="CAI0392851.1"/>
    </source>
</evidence>
<dbReference type="InterPro" id="IPR004326">
    <property type="entry name" value="Mlo"/>
</dbReference>
<feature type="transmembrane region" description="Helical" evidence="10">
    <location>
        <begin position="305"/>
        <end position="322"/>
    </location>
</feature>
<feature type="region of interest" description="Disordered" evidence="9">
    <location>
        <begin position="559"/>
        <end position="629"/>
    </location>
</feature>
<dbReference type="PANTHER" id="PTHR31942:SF62">
    <property type="entry name" value="MLO-LIKE PROTEIN"/>
    <property type="match status" value="1"/>
</dbReference>
<accession>A0AAV0I5F6</accession>
<comment type="similarity">
    <text evidence="2 8">Belongs to the MLO family.</text>
</comment>
<dbReference type="PANTHER" id="PTHR31942">
    <property type="entry name" value="MLO-LIKE PROTEIN 1"/>
    <property type="match status" value="1"/>
</dbReference>
<dbReference type="Proteomes" id="UP001154282">
    <property type="component" value="Unassembled WGS sequence"/>
</dbReference>
<reference evidence="11" key="1">
    <citation type="submission" date="2022-08" db="EMBL/GenBank/DDBJ databases">
        <authorList>
            <person name="Gutierrez-Valencia J."/>
        </authorList>
    </citation>
    <scope>NUCLEOTIDE SEQUENCE</scope>
</reference>
<evidence type="ECO:0000256" key="9">
    <source>
        <dbReference type="SAM" id="MobiDB-lite"/>
    </source>
</evidence>
<dbReference type="GO" id="GO:0006952">
    <property type="term" value="P:defense response"/>
    <property type="evidence" value="ECO:0007669"/>
    <property type="project" value="UniProtKB-KW"/>
</dbReference>
<evidence type="ECO:0000256" key="3">
    <source>
        <dbReference type="ARBA" id="ARBA00022692"/>
    </source>
</evidence>
<keyword evidence="4 8" id="KW-0611">Plant defense</keyword>
<evidence type="ECO:0000256" key="10">
    <source>
        <dbReference type="SAM" id="Phobius"/>
    </source>
</evidence>
<gene>
    <name evidence="8" type="primary">MLO</name>
    <name evidence="11" type="ORF">LITE_LOCUS7709</name>
</gene>
<evidence type="ECO:0000313" key="12">
    <source>
        <dbReference type="Proteomes" id="UP001154282"/>
    </source>
</evidence>
<dbReference type="Pfam" id="PF03094">
    <property type="entry name" value="Mlo"/>
    <property type="match status" value="1"/>
</dbReference>
<feature type="region of interest" description="Disordered" evidence="9">
    <location>
        <begin position="463"/>
        <end position="509"/>
    </location>
</feature>
<keyword evidence="6 8" id="KW-0472">Membrane</keyword>
<evidence type="ECO:0000256" key="1">
    <source>
        <dbReference type="ARBA" id="ARBA00004141"/>
    </source>
</evidence>
<feature type="transmembrane region" description="Helical" evidence="10">
    <location>
        <begin position="60"/>
        <end position="79"/>
    </location>
</feature>
<protein>
    <recommendedName>
        <fullName evidence="8">MLO-like protein</fullName>
    </recommendedName>
</protein>
<feature type="transmembrane region" description="Helical" evidence="10">
    <location>
        <begin position="15"/>
        <end position="39"/>
    </location>
</feature>
<evidence type="ECO:0000256" key="4">
    <source>
        <dbReference type="ARBA" id="ARBA00022821"/>
    </source>
</evidence>
<comment type="function">
    <text evidence="8">May be involved in modulation of pathogen defense and leaf cell death.</text>
</comment>
<feature type="transmembrane region" description="Helical" evidence="10">
    <location>
        <begin position="153"/>
        <end position="177"/>
    </location>
</feature>
<dbReference type="EMBL" id="CAMGYJ010000003">
    <property type="protein sequence ID" value="CAI0392851.1"/>
    <property type="molecule type" value="Genomic_DNA"/>
</dbReference>
<evidence type="ECO:0000256" key="6">
    <source>
        <dbReference type="ARBA" id="ARBA00023136"/>
    </source>
</evidence>
<keyword evidence="8" id="KW-0112">Calmodulin-binding</keyword>